<organism evidence="1">
    <name type="scientific">marine sediment metagenome</name>
    <dbReference type="NCBI Taxonomy" id="412755"/>
    <lineage>
        <taxon>unclassified sequences</taxon>
        <taxon>metagenomes</taxon>
        <taxon>ecological metagenomes</taxon>
    </lineage>
</organism>
<reference evidence="1" key="1">
    <citation type="journal article" date="2015" name="Nature">
        <title>Complex archaea that bridge the gap between prokaryotes and eukaryotes.</title>
        <authorList>
            <person name="Spang A."/>
            <person name="Saw J.H."/>
            <person name="Jorgensen S.L."/>
            <person name="Zaremba-Niedzwiedzka K."/>
            <person name="Martijn J."/>
            <person name="Lind A.E."/>
            <person name="van Eijk R."/>
            <person name="Schleper C."/>
            <person name="Guy L."/>
            <person name="Ettema T.J."/>
        </authorList>
    </citation>
    <scope>NUCLEOTIDE SEQUENCE</scope>
</reference>
<dbReference type="EMBL" id="LAZR01018458">
    <property type="protein sequence ID" value="KKL96343.1"/>
    <property type="molecule type" value="Genomic_DNA"/>
</dbReference>
<accession>A0A0F9GC82</accession>
<comment type="caution">
    <text evidence="1">The sequence shown here is derived from an EMBL/GenBank/DDBJ whole genome shotgun (WGS) entry which is preliminary data.</text>
</comment>
<gene>
    <name evidence="1" type="ORF">LCGC14_1845460</name>
</gene>
<evidence type="ECO:0000313" key="1">
    <source>
        <dbReference type="EMBL" id="KKL96343.1"/>
    </source>
</evidence>
<name>A0A0F9GC82_9ZZZZ</name>
<feature type="non-terminal residue" evidence="1">
    <location>
        <position position="178"/>
    </location>
</feature>
<sequence>MTIQKVRLAPPLFGAPVLRYQNNGMAGWCKENSVSQWQKGSGWTANLYGGTQTAWDDWAAIFIPVNELHTPDFNSALWTYYMTNAEVYGVNMVIWLHDPNNNDNRVEVTQAPSHAHLAKASGWDAHELNIETTQFFYFGEGVSGSGLSAGTQYKWSQFQVDPLFRTWTIYRISLEYGW</sequence>
<protein>
    <submittedName>
        <fullName evidence="1">Uncharacterized protein</fullName>
    </submittedName>
</protein>
<proteinExistence type="predicted"/>
<dbReference type="AlphaFoldDB" id="A0A0F9GC82"/>